<dbReference type="RefSeq" id="WP_172146911.1">
    <property type="nucleotide sequence ID" value="NZ_JAAIIJ010000027.1"/>
</dbReference>
<comment type="caution">
    <text evidence="1">The sequence shown here is derived from an EMBL/GenBank/DDBJ whole genome shotgun (WGS) entry which is preliminary data.</text>
</comment>
<keyword evidence="2" id="KW-1185">Reference proteome</keyword>
<organism evidence="1 2">
    <name type="scientific">Bifidobacterium panos</name>
    <dbReference type="NCBI Taxonomy" id="2675321"/>
    <lineage>
        <taxon>Bacteria</taxon>
        <taxon>Bacillati</taxon>
        <taxon>Actinomycetota</taxon>
        <taxon>Actinomycetes</taxon>
        <taxon>Bifidobacteriales</taxon>
        <taxon>Bifidobacteriaceae</taxon>
        <taxon>Bifidobacterium</taxon>
    </lineage>
</organism>
<dbReference type="EMBL" id="JAAIIJ010000027">
    <property type="protein sequence ID" value="NMN02743.1"/>
    <property type="molecule type" value="Genomic_DNA"/>
</dbReference>
<evidence type="ECO:0000313" key="1">
    <source>
        <dbReference type="EMBL" id="NMN02743.1"/>
    </source>
</evidence>
<sequence length="162" mass="17520">MVDQIFDKHTSGMPDDLVLNRAQTETFRDEAERIRDETADIRDAATARTSADVLEATALVKEAQQAAREATSWVNAGAGVSIGAEEPAVKRNGHVWLVEASKARNPLWPSDATFAAADTWPEREGSEATGSHVITAIRRWDAGGETGQWTDFALASTLINNA</sequence>
<proteinExistence type="predicted"/>
<gene>
    <name evidence="1" type="ORF">G1C94_1365</name>
</gene>
<accession>A0ABX1T0Q6</accession>
<protein>
    <submittedName>
        <fullName evidence="1">Uncharacterized protein</fullName>
    </submittedName>
</protein>
<reference evidence="1 2" key="1">
    <citation type="submission" date="2020-02" db="EMBL/GenBank/DDBJ databases">
        <title>Characterization of phylogenetic diversity of novel bifidobacterial species isolated in Czech ZOOs.</title>
        <authorList>
            <person name="Lugli G.A."/>
            <person name="Vera N.B."/>
            <person name="Ventura M."/>
        </authorList>
    </citation>
    <scope>NUCLEOTIDE SEQUENCE [LARGE SCALE GENOMIC DNA]</scope>
    <source>
        <strain evidence="1 2">DSM 109963</strain>
    </source>
</reference>
<name>A0ABX1T0Q6_9BIFI</name>
<dbReference type="Proteomes" id="UP000553756">
    <property type="component" value="Unassembled WGS sequence"/>
</dbReference>
<evidence type="ECO:0000313" key="2">
    <source>
        <dbReference type="Proteomes" id="UP000553756"/>
    </source>
</evidence>